<evidence type="ECO:0008006" key="4">
    <source>
        <dbReference type="Google" id="ProtNLM"/>
    </source>
</evidence>
<feature type="compositionally biased region" description="Pro residues" evidence="1">
    <location>
        <begin position="251"/>
        <end position="263"/>
    </location>
</feature>
<protein>
    <recommendedName>
        <fullName evidence="4">C2H2-type domain-containing protein</fullName>
    </recommendedName>
</protein>
<sequence length="493" mass="54568">MSNPPFRHLSDEQIAEITPGPGACPCCNKNYTTLRPHYKNLHNLQTTIVFHGDVSERTIYRDAFTGKFHCPRCGSTRRSTSTIRSHTLTCTMARPMTIYVPSNQPYAPIAAGSPRPAPRSVVQHDQVYQPLQQLPETDLSRFVPLPVIQSYIPPPPTSKVDPFTHREVIDLTGEDDDEGNAGIPPKPISSSSAPVLIPARDGRPSYELESLDGLELVYPDSDELDEDDSRHAHPSSATMASGLTRDSPSSAKPPIPLQKPPRMSPFVSRDSVYATSEHSSISSNDPPHMAHLGPPTAESSLPKSTLAPISITSKFRFSWAQRLCLDNALSLFGLYDTNDMDILCSLDPSDEWISLRNFLLKNGQLQVPTVLWMTLRKAMLARRMGVLSRSLASVDPPLTSWQQSHNSDGSRPSALETFSQTLRNPLGKYSEVLVKCGIESAEALDMISTSCDDWDILRQELIGHGMSEFGWLLVKDGLKRWSNRTSKTTTKHT</sequence>
<proteinExistence type="predicted"/>
<reference evidence="3" key="1">
    <citation type="submission" date="2024-04" db="EMBL/GenBank/DDBJ databases">
        <authorList>
            <person name="Shaw F."/>
            <person name="Minotto A."/>
        </authorList>
    </citation>
    <scope>NUCLEOTIDE SEQUENCE [LARGE SCALE GENOMIC DNA]</scope>
</reference>
<evidence type="ECO:0000313" key="3">
    <source>
        <dbReference type="Proteomes" id="UP001497453"/>
    </source>
</evidence>
<gene>
    <name evidence="2" type="ORF">GFSPODELE1_LOCUS398</name>
</gene>
<keyword evidence="3" id="KW-1185">Reference proteome</keyword>
<feature type="region of interest" description="Disordered" evidence="1">
    <location>
        <begin position="220"/>
        <end position="302"/>
    </location>
</feature>
<feature type="compositionally biased region" description="Polar residues" evidence="1">
    <location>
        <begin position="273"/>
        <end position="285"/>
    </location>
</feature>
<dbReference type="EMBL" id="OZ037944">
    <property type="protein sequence ID" value="CAL1694618.1"/>
    <property type="molecule type" value="Genomic_DNA"/>
</dbReference>
<accession>A0ABP1CIV4</accession>
<organism evidence="2 3">
    <name type="scientific">Somion occarium</name>
    <dbReference type="NCBI Taxonomy" id="3059160"/>
    <lineage>
        <taxon>Eukaryota</taxon>
        <taxon>Fungi</taxon>
        <taxon>Dikarya</taxon>
        <taxon>Basidiomycota</taxon>
        <taxon>Agaricomycotina</taxon>
        <taxon>Agaricomycetes</taxon>
        <taxon>Polyporales</taxon>
        <taxon>Cerrenaceae</taxon>
        <taxon>Somion</taxon>
    </lineage>
</organism>
<evidence type="ECO:0000256" key="1">
    <source>
        <dbReference type="SAM" id="MobiDB-lite"/>
    </source>
</evidence>
<feature type="region of interest" description="Disordered" evidence="1">
    <location>
        <begin position="173"/>
        <end position="200"/>
    </location>
</feature>
<name>A0ABP1CIV4_9APHY</name>
<dbReference type="Proteomes" id="UP001497453">
    <property type="component" value="Chromosome 1"/>
</dbReference>
<feature type="compositionally biased region" description="Polar residues" evidence="1">
    <location>
        <begin position="235"/>
        <end position="250"/>
    </location>
</feature>
<evidence type="ECO:0000313" key="2">
    <source>
        <dbReference type="EMBL" id="CAL1694618.1"/>
    </source>
</evidence>